<dbReference type="PROSITE" id="PS00021">
    <property type="entry name" value="KRINGLE_1"/>
    <property type="match status" value="1"/>
</dbReference>
<dbReference type="InterPro" id="IPR018056">
    <property type="entry name" value="Kringle_CS"/>
</dbReference>
<dbReference type="CDD" id="cd00108">
    <property type="entry name" value="KR"/>
    <property type="match status" value="1"/>
</dbReference>
<comment type="caution">
    <text evidence="3">Lacks conserved residue(s) required for the propagation of feature annotation.</text>
</comment>
<keyword evidence="1 3" id="KW-0420">Kringle</keyword>
<dbReference type="EMBL" id="FN654275">
    <property type="protein sequence ID" value="CBY30366.1"/>
    <property type="molecule type" value="Genomic_DNA"/>
</dbReference>
<gene>
    <name evidence="5" type="ORF">GSOID_T00018230001</name>
</gene>
<keyword evidence="2" id="KW-1015">Disulfide bond</keyword>
<sequence length="191" mass="21820">MPGLTLLQTGCIQIYDERGRNYVGFKQTTVSGLTCQKWNSQTPHSHSREKDNYGEKDFETNFCRNPDNEPGGPWCYTTDPDSRWEYCGIPNCEETTATITSSDERELSEGECALAFHFSAFLEHLQGQQRQQEEQRREQLLDLRLALIIPVILGNAPAGRHMDTAEHIAEIRWNTIVAELVDFARPMAVDR</sequence>
<dbReference type="PROSITE" id="PS50070">
    <property type="entry name" value="KRINGLE_2"/>
    <property type="match status" value="1"/>
</dbReference>
<organism evidence="5">
    <name type="scientific">Oikopleura dioica</name>
    <name type="common">Tunicate</name>
    <dbReference type="NCBI Taxonomy" id="34765"/>
    <lineage>
        <taxon>Eukaryota</taxon>
        <taxon>Metazoa</taxon>
        <taxon>Chordata</taxon>
        <taxon>Tunicata</taxon>
        <taxon>Appendicularia</taxon>
        <taxon>Copelata</taxon>
        <taxon>Oikopleuridae</taxon>
        <taxon>Oikopleura</taxon>
    </lineage>
</organism>
<evidence type="ECO:0000313" key="5">
    <source>
        <dbReference type="EMBL" id="CBY30366.1"/>
    </source>
</evidence>
<dbReference type="InterPro" id="IPR050759">
    <property type="entry name" value="Serine_protease_kringle"/>
</dbReference>
<dbReference type="Proteomes" id="UP000011014">
    <property type="component" value="Unassembled WGS sequence"/>
</dbReference>
<evidence type="ECO:0000259" key="4">
    <source>
        <dbReference type="PROSITE" id="PS50070"/>
    </source>
</evidence>
<dbReference type="SMART" id="SM00130">
    <property type="entry name" value="KR"/>
    <property type="match status" value="1"/>
</dbReference>
<proteinExistence type="predicted"/>
<reference evidence="5" key="1">
    <citation type="journal article" date="2010" name="Science">
        <title>Plasticity of animal genome architecture unmasked by rapid evolution of a pelagic tunicate.</title>
        <authorList>
            <person name="Denoeud F."/>
            <person name="Henriet S."/>
            <person name="Mungpakdee S."/>
            <person name="Aury J.M."/>
            <person name="Da Silva C."/>
            <person name="Brinkmann H."/>
            <person name="Mikhaleva J."/>
            <person name="Olsen L.C."/>
            <person name="Jubin C."/>
            <person name="Canestro C."/>
            <person name="Bouquet J.M."/>
            <person name="Danks G."/>
            <person name="Poulain J."/>
            <person name="Campsteijn C."/>
            <person name="Adamski M."/>
            <person name="Cross I."/>
            <person name="Yadetie F."/>
            <person name="Muffato M."/>
            <person name="Louis A."/>
            <person name="Butcher S."/>
            <person name="Tsagkogeorga G."/>
            <person name="Konrad A."/>
            <person name="Singh S."/>
            <person name="Jensen M.F."/>
            <person name="Cong E.H."/>
            <person name="Eikeseth-Otteraa H."/>
            <person name="Noel B."/>
            <person name="Anthouard V."/>
            <person name="Porcel B.M."/>
            <person name="Kachouri-Lafond R."/>
            <person name="Nishino A."/>
            <person name="Ugolini M."/>
            <person name="Chourrout P."/>
            <person name="Nishida H."/>
            <person name="Aasland R."/>
            <person name="Huzurbazar S."/>
            <person name="Westhof E."/>
            <person name="Delsuc F."/>
            <person name="Lehrach H."/>
            <person name="Reinhardt R."/>
            <person name="Weissenbach J."/>
            <person name="Roy S.W."/>
            <person name="Artiguenave F."/>
            <person name="Postlethwait J.H."/>
            <person name="Manak J.R."/>
            <person name="Thompson E.M."/>
            <person name="Jaillon O."/>
            <person name="Du Pasquier L."/>
            <person name="Boudinot P."/>
            <person name="Liberles D.A."/>
            <person name="Volff J.N."/>
            <person name="Philippe H."/>
            <person name="Lenhard B."/>
            <person name="Roest Crollius H."/>
            <person name="Wincker P."/>
            <person name="Chourrout D."/>
        </authorList>
    </citation>
    <scope>NUCLEOTIDE SEQUENCE [LARGE SCALE GENOMIC DNA]</scope>
</reference>
<accession>E4Y3W8</accession>
<dbReference type="PANTHER" id="PTHR24261:SF7">
    <property type="entry name" value="KRINGLE DOMAIN-CONTAINING PROTEIN"/>
    <property type="match status" value="1"/>
</dbReference>
<protein>
    <recommendedName>
        <fullName evidence="4">Kringle domain-containing protein</fullName>
    </recommendedName>
</protein>
<dbReference type="PANTHER" id="PTHR24261">
    <property type="entry name" value="PLASMINOGEN-RELATED"/>
    <property type="match status" value="1"/>
</dbReference>
<dbReference type="InterPro" id="IPR013806">
    <property type="entry name" value="Kringle-like"/>
</dbReference>
<dbReference type="AlphaFoldDB" id="E4Y3W8"/>
<dbReference type="Pfam" id="PF00051">
    <property type="entry name" value="Kringle"/>
    <property type="match status" value="1"/>
</dbReference>
<dbReference type="InterPro" id="IPR038178">
    <property type="entry name" value="Kringle_sf"/>
</dbReference>
<feature type="domain" description="Kringle" evidence="4">
    <location>
        <begin position="13"/>
        <end position="92"/>
    </location>
</feature>
<dbReference type="InterPro" id="IPR000001">
    <property type="entry name" value="Kringle"/>
</dbReference>
<dbReference type="Gene3D" id="2.40.20.10">
    <property type="entry name" value="Plasminogen Kringle 4"/>
    <property type="match status" value="1"/>
</dbReference>
<evidence type="ECO:0000256" key="2">
    <source>
        <dbReference type="ARBA" id="ARBA00023157"/>
    </source>
</evidence>
<name>E4Y3W8_OIKDI</name>
<dbReference type="SUPFAM" id="SSF57440">
    <property type="entry name" value="Kringle-like"/>
    <property type="match status" value="1"/>
</dbReference>
<evidence type="ECO:0000256" key="1">
    <source>
        <dbReference type="ARBA" id="ARBA00022572"/>
    </source>
</evidence>
<evidence type="ECO:0000256" key="3">
    <source>
        <dbReference type="PROSITE-ProRule" id="PRU00121"/>
    </source>
</evidence>
<dbReference type="PRINTS" id="PR00018">
    <property type="entry name" value="KRINGLE"/>
</dbReference>